<dbReference type="InterPro" id="IPR006944">
    <property type="entry name" value="Phage/GTA_portal"/>
</dbReference>
<keyword evidence="2" id="KW-1185">Reference proteome</keyword>
<proteinExistence type="predicted"/>
<gene>
    <name evidence="1" type="primary">gp34</name>
    <name evidence="1" type="ORF">GCM10019071_08960</name>
</gene>
<dbReference type="Proteomes" id="UP000628109">
    <property type="component" value="Unassembled WGS sequence"/>
</dbReference>
<evidence type="ECO:0000313" key="2">
    <source>
        <dbReference type="Proteomes" id="UP000628109"/>
    </source>
</evidence>
<comment type="caution">
    <text evidence="1">The sequence shown here is derived from an EMBL/GenBank/DDBJ whole genome shotgun (WGS) entry which is preliminary data.</text>
</comment>
<sequence>MSVGGSMKLFGVKAARGGARPVLARAWGSGGVALGEWPASYEQQVRAGMIGNPVAQRALRLVSEGAGGTALVVGGVAEEVRARVKALVARCSSGQSLVETVAGHLLLHGNAYVQIILGADGMPGELYALRPERVSVEADARGWPAAYLYRVGESVTRLSPEDGAGRTGIVHLKALHPLDDHYGLGCVGAAAGAVAIHNAATVWNKALLDNAARPSGAMVYDPGDGSVMSPEQFERVKREMEVAFSGAANAGRPMLLEGGLDWKAMSLTPAEMDFVGLKAAAAREIALAFGVPPMLMGLPGDNSYANYREANRALWRQTILPLLAKIWGGLAQGLQGWWPALCLGADLDAVPALFEERSALWDRVAAADFLSAEEKKAMLGMG</sequence>
<accession>A0ABQ1EQB8</accession>
<name>A0ABQ1EQB8_SPHSA</name>
<reference evidence="2" key="1">
    <citation type="journal article" date="2019" name="Int. J. Syst. Evol. Microbiol.">
        <title>The Global Catalogue of Microorganisms (GCM) 10K type strain sequencing project: providing services to taxonomists for standard genome sequencing and annotation.</title>
        <authorList>
            <consortium name="The Broad Institute Genomics Platform"/>
            <consortium name="The Broad Institute Genome Sequencing Center for Infectious Disease"/>
            <person name="Wu L."/>
            <person name="Ma J."/>
        </authorList>
    </citation>
    <scope>NUCLEOTIDE SEQUENCE [LARGE SCALE GENOMIC DNA]</scope>
    <source>
        <strain evidence="2">CCM 7327</strain>
    </source>
</reference>
<protein>
    <submittedName>
        <fullName evidence="1">Portal protein</fullName>
    </submittedName>
</protein>
<dbReference type="Pfam" id="PF04860">
    <property type="entry name" value="Phage_portal"/>
    <property type="match status" value="1"/>
</dbReference>
<evidence type="ECO:0000313" key="1">
    <source>
        <dbReference type="EMBL" id="GFZ82440.1"/>
    </source>
</evidence>
<dbReference type="InterPro" id="IPR006427">
    <property type="entry name" value="Portal_HK97"/>
</dbReference>
<dbReference type="EMBL" id="BMDU01000001">
    <property type="protein sequence ID" value="GFZ82440.1"/>
    <property type="molecule type" value="Genomic_DNA"/>
</dbReference>
<dbReference type="NCBIfam" id="TIGR01537">
    <property type="entry name" value="portal_HK97"/>
    <property type="match status" value="1"/>
</dbReference>
<organism evidence="1 2">
    <name type="scientific">Sphingobium fuliginis (strain ATCC 27551)</name>
    <dbReference type="NCBI Taxonomy" id="336203"/>
    <lineage>
        <taxon>Bacteria</taxon>
        <taxon>Pseudomonadati</taxon>
        <taxon>Pseudomonadota</taxon>
        <taxon>Alphaproteobacteria</taxon>
        <taxon>Sphingomonadales</taxon>
        <taxon>Sphingomonadaceae</taxon>
        <taxon>Sphingobium</taxon>
    </lineage>
</organism>